<dbReference type="PANTHER" id="PTHR45436:SF5">
    <property type="entry name" value="SENSOR HISTIDINE KINASE TRCS"/>
    <property type="match status" value="1"/>
</dbReference>
<evidence type="ECO:0000313" key="9">
    <source>
        <dbReference type="EMBL" id="TDE58567.1"/>
    </source>
</evidence>
<name>A0A4R5FWM1_9ACTN</name>
<feature type="domain" description="Histidine kinase/HSP90-like ATPase" evidence="8">
    <location>
        <begin position="517"/>
        <end position="627"/>
    </location>
</feature>
<sequence>MPPTRGWDMGSRNRSIRFKIFLLLLLPLLSLSALWGFVLNLTMGDTQSLLRADTLYQTIGVTSADLGLQLQAERMRSMEPLTAGEHSQVLGGQRSRTDKAVDDFRRAVDEAGDAVDSDLRRPIGNLNVALDRLGQIRTAVDQNRGNRLTTLNAYNQVLDQLFMIYDHLVTVSDLAIYQQAASTQAMGMAREYIAREHALVVGKRGAKRLSAPEAAAFTEYVASRKFLHARGMAGLDVRLREPYKRVFATDPFLSFTSLEARVAGSGELPAKDDRWHEIVDQLTAQLDEINAESSTIVTARASEAATSTIVKISIAGGVGLIAVLASIIISVRFGRRLAGELGGLRSAAVELSQTRLPEIVARLRRGEDVDVRKETKAIKVSGSAEITDVARAFGSVQRTAVNAAVGQASLRRGVGQVFLNLARRKQGLLHRQLALLDGMQRRTHDPDRLEELFRLDHLTTRMRRHAESLMVLSGAEPGRAWRKPVPVIDIVRAAVAEVEDYTRVTVESMPVSAVDGAAAADITHLLAELVENATIYSPPDTTVHVRGDMVSNGYAIEVEDKGLGLSSGEYAQFNALLAAPPEFDLADSDRLGLFVVARLAERHGINVLLRRSPLGGTTAIVLVPRTMVTDQATLEAGGDGKAALPSRTRKKALAVVTSGTHAGLPRRVRQAKLAPKLKEEPPPEPEPRAERSPDEVRDLFSAFQRGTQRAREEASEEGPMSKGDA</sequence>
<dbReference type="CDD" id="cd16936">
    <property type="entry name" value="HATPase_RsbW-like"/>
    <property type="match status" value="1"/>
</dbReference>
<dbReference type="EC" id="2.7.13.3" evidence="2"/>
<dbReference type="EMBL" id="SMLD01000008">
    <property type="protein sequence ID" value="TDE58567.1"/>
    <property type="molecule type" value="Genomic_DNA"/>
</dbReference>
<reference evidence="9 10" key="1">
    <citation type="submission" date="2019-03" db="EMBL/GenBank/DDBJ databases">
        <title>Draft genome sequences of novel Actinobacteria.</title>
        <authorList>
            <person name="Sahin N."/>
            <person name="Ay H."/>
            <person name="Saygin H."/>
        </authorList>
    </citation>
    <scope>NUCLEOTIDE SEQUENCE [LARGE SCALE GENOMIC DNA]</scope>
    <source>
        <strain evidence="9 10">6K102</strain>
    </source>
</reference>
<dbReference type="InterPro" id="IPR013587">
    <property type="entry name" value="Nitrate/nitrite_sensing"/>
</dbReference>
<keyword evidence="7" id="KW-0812">Transmembrane</keyword>
<dbReference type="InterPro" id="IPR036890">
    <property type="entry name" value="HATPase_C_sf"/>
</dbReference>
<evidence type="ECO:0000256" key="3">
    <source>
        <dbReference type="ARBA" id="ARBA00022553"/>
    </source>
</evidence>
<dbReference type="SUPFAM" id="SSF55874">
    <property type="entry name" value="ATPase domain of HSP90 chaperone/DNA topoisomerase II/histidine kinase"/>
    <property type="match status" value="1"/>
</dbReference>
<accession>A0A4R5FWM1</accession>
<evidence type="ECO:0000256" key="1">
    <source>
        <dbReference type="ARBA" id="ARBA00000085"/>
    </source>
</evidence>
<dbReference type="AlphaFoldDB" id="A0A4R5FWM1"/>
<comment type="catalytic activity">
    <reaction evidence="1">
        <text>ATP + protein L-histidine = ADP + protein N-phospho-L-histidine.</text>
        <dbReference type="EC" id="2.7.13.3"/>
    </reaction>
</comment>
<feature type="compositionally biased region" description="Basic and acidic residues" evidence="6">
    <location>
        <begin position="676"/>
        <end position="698"/>
    </location>
</feature>
<keyword evidence="7" id="KW-1133">Transmembrane helix</keyword>
<feature type="transmembrane region" description="Helical" evidence="7">
    <location>
        <begin position="312"/>
        <end position="331"/>
    </location>
</feature>
<dbReference type="Pfam" id="PF02518">
    <property type="entry name" value="HATPase_c"/>
    <property type="match status" value="1"/>
</dbReference>
<comment type="caution">
    <text evidence="9">The sequence shown here is derived from an EMBL/GenBank/DDBJ whole genome shotgun (WGS) entry which is preliminary data.</text>
</comment>
<dbReference type="Gene3D" id="3.30.565.10">
    <property type="entry name" value="Histidine kinase-like ATPase, C-terminal domain"/>
    <property type="match status" value="1"/>
</dbReference>
<keyword evidence="7" id="KW-0472">Membrane</keyword>
<keyword evidence="3" id="KW-0597">Phosphoprotein</keyword>
<dbReference type="PANTHER" id="PTHR45436">
    <property type="entry name" value="SENSOR HISTIDINE KINASE YKOH"/>
    <property type="match status" value="1"/>
</dbReference>
<dbReference type="InterPro" id="IPR003594">
    <property type="entry name" value="HATPase_dom"/>
</dbReference>
<evidence type="ECO:0000256" key="2">
    <source>
        <dbReference type="ARBA" id="ARBA00012438"/>
    </source>
</evidence>
<evidence type="ECO:0000313" key="10">
    <source>
        <dbReference type="Proteomes" id="UP000295136"/>
    </source>
</evidence>
<dbReference type="GO" id="GO:0000160">
    <property type="term" value="P:phosphorelay signal transduction system"/>
    <property type="evidence" value="ECO:0007669"/>
    <property type="project" value="TreeGrafter"/>
</dbReference>
<evidence type="ECO:0000256" key="6">
    <source>
        <dbReference type="SAM" id="MobiDB-lite"/>
    </source>
</evidence>
<gene>
    <name evidence="9" type="ORF">E1295_04810</name>
</gene>
<dbReference type="Pfam" id="PF08376">
    <property type="entry name" value="NIT"/>
    <property type="match status" value="1"/>
</dbReference>
<evidence type="ECO:0000259" key="8">
    <source>
        <dbReference type="SMART" id="SM00387"/>
    </source>
</evidence>
<proteinExistence type="predicted"/>
<keyword evidence="5 9" id="KW-0418">Kinase</keyword>
<dbReference type="Proteomes" id="UP000295136">
    <property type="component" value="Unassembled WGS sequence"/>
</dbReference>
<dbReference type="GO" id="GO:0005886">
    <property type="term" value="C:plasma membrane"/>
    <property type="evidence" value="ECO:0007669"/>
    <property type="project" value="TreeGrafter"/>
</dbReference>
<evidence type="ECO:0000256" key="7">
    <source>
        <dbReference type="SAM" id="Phobius"/>
    </source>
</evidence>
<evidence type="ECO:0000256" key="5">
    <source>
        <dbReference type="ARBA" id="ARBA00022777"/>
    </source>
</evidence>
<protein>
    <recommendedName>
        <fullName evidence="2">histidine kinase</fullName>
        <ecNumber evidence="2">2.7.13.3</ecNumber>
    </recommendedName>
</protein>
<evidence type="ECO:0000256" key="4">
    <source>
        <dbReference type="ARBA" id="ARBA00022679"/>
    </source>
</evidence>
<keyword evidence="10" id="KW-1185">Reference proteome</keyword>
<feature type="region of interest" description="Disordered" evidence="6">
    <location>
        <begin position="656"/>
        <end position="725"/>
    </location>
</feature>
<keyword evidence="4" id="KW-0808">Transferase</keyword>
<dbReference type="InterPro" id="IPR050428">
    <property type="entry name" value="TCS_sensor_his_kinase"/>
</dbReference>
<dbReference type="GO" id="GO:0004673">
    <property type="term" value="F:protein histidine kinase activity"/>
    <property type="evidence" value="ECO:0007669"/>
    <property type="project" value="UniProtKB-EC"/>
</dbReference>
<organism evidence="9 10">
    <name type="scientific">Nonomuraea mesophila</name>
    <dbReference type="NCBI Taxonomy" id="2530382"/>
    <lineage>
        <taxon>Bacteria</taxon>
        <taxon>Bacillati</taxon>
        <taxon>Actinomycetota</taxon>
        <taxon>Actinomycetes</taxon>
        <taxon>Streptosporangiales</taxon>
        <taxon>Streptosporangiaceae</taxon>
        <taxon>Nonomuraea</taxon>
    </lineage>
</organism>
<dbReference type="SMART" id="SM00387">
    <property type="entry name" value="HATPase_c"/>
    <property type="match status" value="1"/>
</dbReference>